<evidence type="ECO:0000313" key="2">
    <source>
        <dbReference type="Proteomes" id="UP000326979"/>
    </source>
</evidence>
<dbReference type="Proteomes" id="UP000326979">
    <property type="component" value="Unassembled WGS sequence"/>
</dbReference>
<accession>A0A5N8W8P6</accession>
<organism evidence="1 2">
    <name type="scientific">Streptomyces phyllanthi</name>
    <dbReference type="NCBI Taxonomy" id="1803180"/>
    <lineage>
        <taxon>Bacteria</taxon>
        <taxon>Bacillati</taxon>
        <taxon>Actinomycetota</taxon>
        <taxon>Actinomycetes</taxon>
        <taxon>Kitasatosporales</taxon>
        <taxon>Streptomycetaceae</taxon>
        <taxon>Streptomyces</taxon>
    </lineage>
</organism>
<gene>
    <name evidence="1" type="ORF">FNH04_22140</name>
</gene>
<dbReference type="AlphaFoldDB" id="A0A5N8W8P6"/>
<comment type="caution">
    <text evidence="1">The sequence shown here is derived from an EMBL/GenBank/DDBJ whole genome shotgun (WGS) entry which is preliminary data.</text>
</comment>
<evidence type="ECO:0000313" key="1">
    <source>
        <dbReference type="EMBL" id="MPY42505.1"/>
    </source>
</evidence>
<name>A0A5N8W8P6_9ACTN</name>
<dbReference type="EMBL" id="VJZE01000157">
    <property type="protein sequence ID" value="MPY42505.1"/>
    <property type="molecule type" value="Genomic_DNA"/>
</dbReference>
<proteinExistence type="predicted"/>
<reference evidence="1 2" key="1">
    <citation type="submission" date="2019-07" db="EMBL/GenBank/DDBJ databases">
        <title>New species of Amycolatopsis and Streptomyces.</title>
        <authorList>
            <person name="Duangmal K."/>
            <person name="Teo W.F.A."/>
            <person name="Lipun K."/>
        </authorList>
    </citation>
    <scope>NUCLEOTIDE SEQUENCE [LARGE SCALE GENOMIC DNA]</scope>
    <source>
        <strain evidence="1 2">TISTR 2346</strain>
    </source>
</reference>
<keyword evidence="2" id="KW-1185">Reference proteome</keyword>
<protein>
    <submittedName>
        <fullName evidence="1">Uncharacterized protein</fullName>
    </submittedName>
</protein>
<sequence>MNEVSASELLAAFESDSDASIQAKNALLSGAPFEIWLKPLPASMLRGILRGRVGSLQRRGKPVVGITECLAGLAEKGEQGVLVANVDDRERGGYLFRLYLDPQPLKVVACMGFGTSSEGDPIAGPE</sequence>
<dbReference type="OrthoDB" id="3784113at2"/>
<dbReference type="RefSeq" id="WP_152786889.1">
    <property type="nucleotide sequence ID" value="NZ_BAABEQ010000050.1"/>
</dbReference>